<accession>A0ABP6PL28</accession>
<sequence length="301" mass="32961">MTESACDVRGRSGGRVTEHASPVRPEDVEDEDLAVLLTHVGADRRPDQRAALARSVDTRAFLEAGLELLRVDLLEHSGPNHEQAAPVSALFRGLSRHKLVTKAAELRDQGRLPGTTASDGQYRDRWRYSERYNEDLLAYLFRISPYRRHISGIWVALDSDLSGVSLGELIDAISSAEIDRTATDVFIALQSVLQRALPKHPKVVEYAAATYREILPMWAAVYEHIAARYGVTLRSDYTWLDVAEIFNTVVEGAASRVLVGGPTQLSAGANVLGAAIRLMLPSLATSVSVSIDEMYPVADPA</sequence>
<feature type="compositionally biased region" description="Basic and acidic residues" evidence="1">
    <location>
        <begin position="1"/>
        <end position="10"/>
    </location>
</feature>
<protein>
    <submittedName>
        <fullName evidence="2">Uncharacterized protein</fullName>
    </submittedName>
</protein>
<feature type="region of interest" description="Disordered" evidence="1">
    <location>
        <begin position="1"/>
        <end position="27"/>
    </location>
</feature>
<reference evidence="3" key="1">
    <citation type="journal article" date="2019" name="Int. J. Syst. Evol. Microbiol.">
        <title>The Global Catalogue of Microorganisms (GCM) 10K type strain sequencing project: providing services to taxonomists for standard genome sequencing and annotation.</title>
        <authorList>
            <consortium name="The Broad Institute Genomics Platform"/>
            <consortium name="The Broad Institute Genome Sequencing Center for Infectious Disease"/>
            <person name="Wu L."/>
            <person name="Ma J."/>
        </authorList>
    </citation>
    <scope>NUCLEOTIDE SEQUENCE [LARGE SCALE GENOMIC DNA]</scope>
    <source>
        <strain evidence="3">JCM 15614</strain>
    </source>
</reference>
<dbReference type="Proteomes" id="UP001499924">
    <property type="component" value="Unassembled WGS sequence"/>
</dbReference>
<comment type="caution">
    <text evidence="2">The sequence shown here is derived from an EMBL/GenBank/DDBJ whole genome shotgun (WGS) entry which is preliminary data.</text>
</comment>
<proteinExistence type="predicted"/>
<evidence type="ECO:0000256" key="1">
    <source>
        <dbReference type="SAM" id="MobiDB-lite"/>
    </source>
</evidence>
<organism evidence="2 3">
    <name type="scientific">Blastococcus jejuensis</name>
    <dbReference type="NCBI Taxonomy" id="351224"/>
    <lineage>
        <taxon>Bacteria</taxon>
        <taxon>Bacillati</taxon>
        <taxon>Actinomycetota</taxon>
        <taxon>Actinomycetes</taxon>
        <taxon>Geodermatophilales</taxon>
        <taxon>Geodermatophilaceae</taxon>
        <taxon>Blastococcus</taxon>
    </lineage>
</organism>
<gene>
    <name evidence="2" type="ORF">GCM10010531_39300</name>
</gene>
<evidence type="ECO:0000313" key="3">
    <source>
        <dbReference type="Proteomes" id="UP001499924"/>
    </source>
</evidence>
<keyword evidence="3" id="KW-1185">Reference proteome</keyword>
<dbReference type="EMBL" id="BAAAVV010000013">
    <property type="protein sequence ID" value="GAA3181210.1"/>
    <property type="molecule type" value="Genomic_DNA"/>
</dbReference>
<name>A0ABP6PL28_9ACTN</name>
<evidence type="ECO:0000313" key="2">
    <source>
        <dbReference type="EMBL" id="GAA3181210.1"/>
    </source>
</evidence>